<dbReference type="EMBL" id="VZOL01000002">
    <property type="protein sequence ID" value="KAB0686465.1"/>
    <property type="molecule type" value="Genomic_DNA"/>
</dbReference>
<dbReference type="PANTHER" id="PTHR12338">
    <property type="entry name" value="AUTOTRANSPORTER"/>
    <property type="match status" value="1"/>
</dbReference>
<sequence length="923" mass="94483">MNKQPASRGFPLRPIVLATSLLAAQQAFAVGDHVIVDGSGSVVTNGAITTVNQKTDKMVVYWGDMNVAAHETLNFVQPGKTAAVLNRVIGADPTQILGALNASGRVFIVNPNGILIGSQAKVNVGSLVASSLNVSDNDFLAGRLNFSGDTHAKVVNEGRIDAKESVALIGPRVENSGTIRSRSGSVALAAADGVSLSFAGNGLQVKLTHGSLQALVENGGMIVSDNGDVMLTAWARDALTRAVVNQTGKIEAGGMGQLRGIRIASEGSGTVTAGGEMRISGAARNGPERSIQVSAQGIRIADGARFDTAGDQDLIELRTRAQAGAAGHVSFGEASLKSGSIHIIADNVLTAAANAGLPTFAAGAVMLRSHDPNTGYVLNRTAGADAMSTLVGGTGSVSSGFLKAAGEQNLWVLSYGDVSARGAVNANALSIAGNANVDLSGGFDGKQLGVWGKSIKLAGTTRADSVALSGQSVMFDGAVHASQLKAHASAGARTTDRATLHADQVSLSGGQIDFSRGAHTLKRVDLSAKSASLSLAGDTTIGYAKSRGDLTVHSQGKLMANMLDAHGNMDITARGDATIEHAKSRGDLTVHSQGKFVANALDARGDVEVVARGDASFGDVKGNRITLASTDGHAAYERVDAASHASIEGARGIDAGQTYASSLTLASDGDVRFGNDLLMRGPIDISGRNVTAARVRDDDTRDLSARARIVSSKDVRVAATGNAELGNVSGNSVALAADGQLDAVSVAAKYDATLDGKGGVNVRDVEATFGDLTLTSDGRIRFSGPLNATGMVSLRGGEIVADRDSTPYDPVILGWAGVAVHGVHSVDLFAVHSGGGDVRVTSDGDIRFTADLWAHGGTNTVHGKSVTAVSKWNDRHRPGLYATGDVSVSADTAPTLGAVYSRTGAVRVTYPAQSAWRRAAGDA</sequence>
<dbReference type="PANTHER" id="PTHR12338:SF5">
    <property type="entry name" value="ANTIGEN 43-RELATED"/>
    <property type="match status" value="1"/>
</dbReference>
<evidence type="ECO:0000313" key="2">
    <source>
        <dbReference type="Proteomes" id="UP000473571"/>
    </source>
</evidence>
<reference evidence="1 2" key="1">
    <citation type="submission" date="2019-09" db="EMBL/GenBank/DDBJ databases">
        <title>Draft genome sequences of 48 bacterial type strains from the CCUG.</title>
        <authorList>
            <person name="Tunovic T."/>
            <person name="Pineiro-Iglesias B."/>
            <person name="Unosson C."/>
            <person name="Inganas E."/>
            <person name="Ohlen M."/>
            <person name="Cardew S."/>
            <person name="Jensie-Markopoulos S."/>
            <person name="Salva-Serra F."/>
            <person name="Jaen-Luchoro D."/>
            <person name="Karlsson R."/>
            <person name="Svensson-Stadler L."/>
            <person name="Chun J."/>
            <person name="Moore E."/>
        </authorList>
    </citation>
    <scope>NUCLEOTIDE SEQUENCE [LARGE SCALE GENOMIC DNA]</scope>
    <source>
        <strain evidence="1 2">CCUG 65687</strain>
    </source>
</reference>
<dbReference type="SMART" id="SM00912">
    <property type="entry name" value="Haemagg_act"/>
    <property type="match status" value="1"/>
</dbReference>
<comment type="caution">
    <text evidence="1">The sequence shown here is derived from an EMBL/GenBank/DDBJ whole genome shotgun (WGS) entry which is preliminary data.</text>
</comment>
<gene>
    <name evidence="1" type="ORF">F7R13_00470</name>
</gene>
<dbReference type="Gene3D" id="2.160.20.10">
    <property type="entry name" value="Single-stranded right-handed beta-helix, Pectin lyase-like"/>
    <property type="match status" value="1"/>
</dbReference>
<evidence type="ECO:0000313" key="1">
    <source>
        <dbReference type="EMBL" id="KAB0686465.1"/>
    </source>
</evidence>
<dbReference type="RefSeq" id="WP_170296588.1">
    <property type="nucleotide sequence ID" value="NZ_VZOL01000002.1"/>
</dbReference>
<organism evidence="1 2">
    <name type="scientific">Burkholderia territorii</name>
    <dbReference type="NCBI Taxonomy" id="1503055"/>
    <lineage>
        <taxon>Bacteria</taxon>
        <taxon>Pseudomonadati</taxon>
        <taxon>Pseudomonadota</taxon>
        <taxon>Betaproteobacteria</taxon>
        <taxon>Burkholderiales</taxon>
        <taxon>Burkholderiaceae</taxon>
        <taxon>Burkholderia</taxon>
        <taxon>Burkholderia cepacia complex</taxon>
    </lineage>
</organism>
<dbReference type="Proteomes" id="UP000473571">
    <property type="component" value="Unassembled WGS sequence"/>
</dbReference>
<name>A0A6L3NNK7_9BURK</name>
<dbReference type="AlphaFoldDB" id="A0A6L3NNK7"/>
<dbReference type="Pfam" id="PF05860">
    <property type="entry name" value="TPS"/>
    <property type="match status" value="1"/>
</dbReference>
<dbReference type="InterPro" id="IPR050909">
    <property type="entry name" value="Bact_Autotransporter_VF"/>
</dbReference>
<dbReference type="InterPro" id="IPR011050">
    <property type="entry name" value="Pectin_lyase_fold/virulence"/>
</dbReference>
<dbReference type="InterPro" id="IPR012334">
    <property type="entry name" value="Pectin_lyas_fold"/>
</dbReference>
<dbReference type="SUPFAM" id="SSF51126">
    <property type="entry name" value="Pectin lyase-like"/>
    <property type="match status" value="1"/>
</dbReference>
<proteinExistence type="predicted"/>
<dbReference type="NCBIfam" id="TIGR01901">
    <property type="entry name" value="adhes_NPXG"/>
    <property type="match status" value="1"/>
</dbReference>
<protein>
    <submittedName>
        <fullName evidence="1">Filamentous hemagglutinin N-terminal domain-containing protein</fullName>
    </submittedName>
</protein>
<dbReference type="InterPro" id="IPR008638">
    <property type="entry name" value="FhaB/CdiA-like_TPS"/>
</dbReference>
<accession>A0A6L3NNK7</accession>